<reference evidence="18" key="2">
    <citation type="submission" date="2018-05" db="EMBL/GenBank/DDBJ databases">
        <title>OmerRS3 (Oryza meridionalis Reference Sequence Version 3).</title>
        <authorList>
            <person name="Zhang J."/>
            <person name="Kudrna D."/>
            <person name="Lee S."/>
            <person name="Talag J."/>
            <person name="Welchert J."/>
            <person name="Wing R.A."/>
        </authorList>
    </citation>
    <scope>NUCLEOTIDE SEQUENCE [LARGE SCALE GENOMIC DNA]</scope>
    <source>
        <strain evidence="18">cv. OR44</strain>
    </source>
</reference>
<dbReference type="PANTHER" id="PTHR11709">
    <property type="entry name" value="MULTI-COPPER OXIDASE"/>
    <property type="match status" value="1"/>
</dbReference>
<keyword evidence="7 13" id="KW-0964">Secreted</keyword>
<dbReference type="Gene3D" id="2.60.40.420">
    <property type="entry name" value="Cupredoxins - blue copper proteins"/>
    <property type="match status" value="7"/>
</dbReference>
<dbReference type="InterPro" id="IPR045087">
    <property type="entry name" value="Cu-oxidase_fam"/>
</dbReference>
<dbReference type="InterPro" id="IPR033138">
    <property type="entry name" value="Cu_oxidase_CS"/>
</dbReference>
<reference evidence="18" key="1">
    <citation type="submission" date="2015-04" db="UniProtKB">
        <authorList>
            <consortium name="EnsemblPlants"/>
        </authorList>
    </citation>
    <scope>IDENTIFICATION</scope>
</reference>
<dbReference type="NCBIfam" id="TIGR03389">
    <property type="entry name" value="laccase"/>
    <property type="match status" value="2"/>
</dbReference>
<evidence type="ECO:0000259" key="17">
    <source>
        <dbReference type="Pfam" id="PF07732"/>
    </source>
</evidence>
<evidence type="ECO:0000259" key="15">
    <source>
        <dbReference type="Pfam" id="PF00394"/>
    </source>
</evidence>
<protein>
    <recommendedName>
        <fullName evidence="5 13">Laccase</fullName>
        <ecNumber evidence="5 13">1.10.3.2</ecNumber>
    </recommendedName>
    <alternativeName>
        <fullName evidence="13">Benzenediol:oxygen oxidoreductase</fullName>
    </alternativeName>
    <alternativeName>
        <fullName evidence="13">Diphenol oxidase</fullName>
    </alternativeName>
    <alternativeName>
        <fullName evidence="13">Urishiol oxidase</fullName>
    </alternativeName>
</protein>
<dbReference type="STRING" id="40149.A0A0E0CAC6"/>
<evidence type="ECO:0000256" key="3">
    <source>
        <dbReference type="ARBA" id="ARBA00004271"/>
    </source>
</evidence>
<dbReference type="InterPro" id="IPR034285">
    <property type="entry name" value="CuRO_2_LCC"/>
</dbReference>
<evidence type="ECO:0000256" key="11">
    <source>
        <dbReference type="ARBA" id="ARBA00023008"/>
    </source>
</evidence>
<dbReference type="eggNOG" id="KOG1263">
    <property type="taxonomic scope" value="Eukaryota"/>
</dbReference>
<name>A0A0E0CAC6_9ORYZ</name>
<dbReference type="PANTHER" id="PTHR11709:SF109">
    <property type="entry name" value="LACCASE-7"/>
    <property type="match status" value="1"/>
</dbReference>
<dbReference type="Pfam" id="PF00394">
    <property type="entry name" value="Cu-oxidase"/>
    <property type="match status" value="2"/>
</dbReference>
<comment type="cofactor">
    <cofactor evidence="13">
        <name>Cu cation</name>
        <dbReference type="ChEBI" id="CHEBI:23378"/>
    </cofactor>
    <text evidence="13">Binds 4 Cu cations per monomer.</text>
</comment>
<evidence type="ECO:0000256" key="5">
    <source>
        <dbReference type="ARBA" id="ARBA00012297"/>
    </source>
</evidence>
<evidence type="ECO:0000259" key="16">
    <source>
        <dbReference type="Pfam" id="PF07731"/>
    </source>
</evidence>
<feature type="domain" description="Plastocyanin-like" evidence="16">
    <location>
        <begin position="1098"/>
        <end position="1229"/>
    </location>
</feature>
<evidence type="ECO:0000256" key="9">
    <source>
        <dbReference type="ARBA" id="ARBA00022737"/>
    </source>
</evidence>
<dbReference type="InterPro" id="IPR008972">
    <property type="entry name" value="Cupredoxin"/>
</dbReference>
<keyword evidence="13" id="KW-0732">Signal</keyword>
<accession>A0A0E0CAC6</accession>
<dbReference type="GO" id="GO:0052716">
    <property type="term" value="F:hydroquinone:oxygen oxidoreductase activity"/>
    <property type="evidence" value="ECO:0007669"/>
    <property type="project" value="UniProtKB-EC"/>
</dbReference>
<dbReference type="InterPro" id="IPR034288">
    <property type="entry name" value="CuRO_1_LCC"/>
</dbReference>
<dbReference type="CDD" id="cd13875">
    <property type="entry name" value="CuRO_2_LCC_plant"/>
    <property type="match status" value="2"/>
</dbReference>
<feature type="domain" description="Plastocyanin-like" evidence="15">
    <location>
        <begin position="851"/>
        <end position="1002"/>
    </location>
</feature>
<keyword evidence="9 13" id="KW-0677">Repeat</keyword>
<evidence type="ECO:0000256" key="13">
    <source>
        <dbReference type="RuleBase" id="RU361119"/>
    </source>
</evidence>
<dbReference type="InterPro" id="IPR011706">
    <property type="entry name" value="Cu-oxidase_C"/>
</dbReference>
<keyword evidence="6 13" id="KW-0052">Apoplast</keyword>
<dbReference type="InterPro" id="IPR011707">
    <property type="entry name" value="Cu-oxidase-like_N"/>
</dbReference>
<evidence type="ECO:0000256" key="2">
    <source>
        <dbReference type="ARBA" id="ARBA00002075"/>
    </source>
</evidence>
<evidence type="ECO:0000256" key="6">
    <source>
        <dbReference type="ARBA" id="ARBA00022523"/>
    </source>
</evidence>
<comment type="subcellular location">
    <subcellularLocation>
        <location evidence="3 13">Secreted</location>
        <location evidence="3 13">Extracellular space</location>
        <location evidence="3 13">Apoplast</location>
    </subcellularLocation>
</comment>
<dbReference type="GO" id="GO:0005507">
    <property type="term" value="F:copper ion binding"/>
    <property type="evidence" value="ECO:0007669"/>
    <property type="project" value="InterPro"/>
</dbReference>
<feature type="domain" description="Plastocyanin-like" evidence="16">
    <location>
        <begin position="669"/>
        <end position="694"/>
    </location>
</feature>
<comment type="function">
    <text evidence="2 13">Lignin degradation and detoxification of lignin-derived products.</text>
</comment>
<evidence type="ECO:0000256" key="1">
    <source>
        <dbReference type="ARBA" id="ARBA00000349"/>
    </source>
</evidence>
<evidence type="ECO:0000256" key="12">
    <source>
        <dbReference type="ARBA" id="ARBA00023185"/>
    </source>
</evidence>
<dbReference type="SUPFAM" id="SSF49503">
    <property type="entry name" value="Cupredoxins"/>
    <property type="match status" value="6"/>
</dbReference>
<feature type="domain" description="Plastocyanin-like" evidence="17">
    <location>
        <begin position="725"/>
        <end position="839"/>
    </location>
</feature>
<comment type="catalytic activity">
    <reaction evidence="1 13">
        <text>4 hydroquinone + O2 = 4 benzosemiquinone + 2 H2O</text>
        <dbReference type="Rhea" id="RHEA:11276"/>
        <dbReference type="ChEBI" id="CHEBI:15377"/>
        <dbReference type="ChEBI" id="CHEBI:15379"/>
        <dbReference type="ChEBI" id="CHEBI:17594"/>
        <dbReference type="ChEBI" id="CHEBI:17977"/>
        <dbReference type="EC" id="1.10.3.2"/>
    </reaction>
</comment>
<sequence>MSCSWMIPVFAVLAFVASVAQADVVEHTFNVAILSLPRICQPGNTSVTAVNGRVPGPQVEAREGDTVVIHVINDSPYNVTVHWHGVFQRGTPWADGPAMVTQCPIRPGHRYTYRFAVAGQEGTLWWHAHSSYMRATVYGALVIRPRRAGGYPFPTPYEEKTVLLGEWWNGDPVALESQSFSTGIPAPNADAYTINGMPGDSYLCPETTNRIAKFEVRRDKTYLLRIINAALNTAFFFKVAGHTFTVVAADASYTEPYATDVIVIAPGQTVDALMAADASPGCYHMAISSYQSAIPFPPRPAGFNGNTTTAVVEYVDPAATTDAASPVLPVMPKPNDTYTANQFYTSLTALIRPGRRTVPLTVDTRMLVTVGLGFSSCQAAQTQCNRSAPVVLANMNNVSFALPNTVSMLEALYRNTADGVYTRDFPDQPPVAFDYTSRGLLGNSPLASTGSPSTKVKTLRYNATVEMVLQNTALVGLESHPMHLHGFNFFMVAQGFGNYDGEAAGAGEFNLVNPQERNTVAVPTGGWAVIRFVADNPGTVNPHDSLYNFHSSSPSLQIPYPLPSAAAAPSPFAHRRRSGSVCRCPSGRALTGRLVSLNLAVEQRQHRHSLPSPTHPADEARQVSGVRGNGALARVDGRRGGGRGPSCSLVRRDRRRPWGSGAAKTGGREGMWAMHCHIDSHFAIGLAMVFEVESGPTPGTTLPPPPPDLPQSVADAATANYTFTVESMRVSRLCNSTDIIAVNGQLPGPTIEVNEGDAVAVEVINGSPYNLTIHWHGILQLLTPWADGPSMVTQCPIQPNSSYTYRFNVTGQEGTLWWHAHSSFLRATVYGALIIRPRNGSAYPFPAPDQEVPIVLGEWWSRNVVDIESDAVSSGQLPRESDAFTVNGVTGELYQCANETFTVDVQPNTTVLLRVINAGLNTHLFFKVAGHAFTVVAVDACYTANYTTDTLVLAPGHTVDALMVTNASAGSYYMAVQAYDSLSPTTMAVTDDTTATAIVRYNTTSTKKNATPVMPTMPQSSDSATANAFYFGLRGPPSPSAPAVPTKVDVNMTIELGLGQLPCDSTQSSCSGKSVAAAMNGVSFRLPSQMSLLEAQFNRTPGVYTADFPDAPQPSGTPMVEGTKVRRLKYNSTVEIVLQNPTAFPSENHPIHLHGFNFFVLAQGLGNFTPGNVSGYNLVDPISRNTLAVPTGGWAVIRFVANNPGMWFFHCHLDAHVPMGLGMVFAVDNGTTPDSFLPPPPADLPKC</sequence>
<dbReference type="Proteomes" id="UP000008021">
    <property type="component" value="Chromosome 1"/>
</dbReference>
<keyword evidence="19" id="KW-1185">Reference proteome</keyword>
<dbReference type="GO" id="GO:0046274">
    <property type="term" value="P:lignin catabolic process"/>
    <property type="evidence" value="ECO:0007669"/>
    <property type="project" value="UniProtKB-KW"/>
</dbReference>
<dbReference type="Gramene" id="OMERI01G34380.1">
    <property type="protein sequence ID" value="OMERI01G34380.1"/>
    <property type="gene ID" value="OMERI01G34380"/>
</dbReference>
<evidence type="ECO:0000256" key="4">
    <source>
        <dbReference type="ARBA" id="ARBA00010609"/>
    </source>
</evidence>
<evidence type="ECO:0000256" key="8">
    <source>
        <dbReference type="ARBA" id="ARBA00022723"/>
    </source>
</evidence>
<dbReference type="InterPro" id="IPR001117">
    <property type="entry name" value="Cu-oxidase_2nd"/>
</dbReference>
<dbReference type="Pfam" id="PF07731">
    <property type="entry name" value="Cu-oxidase_2"/>
    <property type="match status" value="3"/>
</dbReference>
<feature type="domain" description="Plastocyanin-like" evidence="15">
    <location>
        <begin position="159"/>
        <end position="313"/>
    </location>
</feature>
<keyword evidence="12 13" id="KW-0439">Lignin degradation</keyword>
<evidence type="ECO:0000313" key="18">
    <source>
        <dbReference type="EnsemblPlants" id="OMERI01G34380.1"/>
    </source>
</evidence>
<dbReference type="CDD" id="cd13849">
    <property type="entry name" value="CuRO_1_LCC_plant"/>
    <property type="match status" value="2"/>
</dbReference>
<feature type="chain" id="PRO_5005115677" description="Laccase" evidence="13">
    <location>
        <begin position="23"/>
        <end position="1247"/>
    </location>
</feature>
<feature type="domain" description="Plastocyanin-like" evidence="16">
    <location>
        <begin position="424"/>
        <end position="543"/>
    </location>
</feature>
<proteinExistence type="inferred from homology"/>
<feature type="domain" description="Plastocyanin-like" evidence="17">
    <location>
        <begin position="44"/>
        <end position="147"/>
    </location>
</feature>
<feature type="signal peptide" evidence="13">
    <location>
        <begin position="1"/>
        <end position="22"/>
    </location>
</feature>
<dbReference type="PROSITE" id="PS00080">
    <property type="entry name" value="MULTICOPPER_OXIDASE2"/>
    <property type="match status" value="2"/>
</dbReference>
<keyword evidence="11 13" id="KW-0186">Copper</keyword>
<dbReference type="InterPro" id="IPR017761">
    <property type="entry name" value="Laccase"/>
</dbReference>
<comment type="similarity">
    <text evidence="4 13">Belongs to the multicopper oxidase family.</text>
</comment>
<feature type="region of interest" description="Disordered" evidence="14">
    <location>
        <begin position="632"/>
        <end position="666"/>
    </location>
</feature>
<dbReference type="HOGENOM" id="CLU_006504_0_1_1"/>
<dbReference type="GO" id="GO:0048046">
    <property type="term" value="C:apoplast"/>
    <property type="evidence" value="ECO:0007669"/>
    <property type="project" value="UniProtKB-SubCell"/>
</dbReference>
<evidence type="ECO:0000256" key="14">
    <source>
        <dbReference type="SAM" id="MobiDB-lite"/>
    </source>
</evidence>
<dbReference type="PROSITE" id="PS00079">
    <property type="entry name" value="MULTICOPPER_OXIDASE1"/>
    <property type="match status" value="2"/>
</dbReference>
<dbReference type="InterPro" id="IPR002355">
    <property type="entry name" value="Cu_oxidase_Cu_BS"/>
</dbReference>
<keyword evidence="10 13" id="KW-0560">Oxidoreductase</keyword>
<keyword evidence="8 13" id="KW-0479">Metal-binding</keyword>
<dbReference type="Pfam" id="PF07732">
    <property type="entry name" value="Cu-oxidase_3"/>
    <property type="match status" value="2"/>
</dbReference>
<dbReference type="EnsemblPlants" id="OMERI01G34380.1">
    <property type="protein sequence ID" value="OMERI01G34380.1"/>
    <property type="gene ID" value="OMERI01G34380"/>
</dbReference>
<evidence type="ECO:0000256" key="7">
    <source>
        <dbReference type="ARBA" id="ARBA00022525"/>
    </source>
</evidence>
<evidence type="ECO:0000313" key="19">
    <source>
        <dbReference type="Proteomes" id="UP000008021"/>
    </source>
</evidence>
<dbReference type="EC" id="1.10.3.2" evidence="5 13"/>
<dbReference type="AlphaFoldDB" id="A0A0E0CAC6"/>
<organism evidence="18">
    <name type="scientific">Oryza meridionalis</name>
    <dbReference type="NCBI Taxonomy" id="40149"/>
    <lineage>
        <taxon>Eukaryota</taxon>
        <taxon>Viridiplantae</taxon>
        <taxon>Streptophyta</taxon>
        <taxon>Embryophyta</taxon>
        <taxon>Tracheophyta</taxon>
        <taxon>Spermatophyta</taxon>
        <taxon>Magnoliopsida</taxon>
        <taxon>Liliopsida</taxon>
        <taxon>Poales</taxon>
        <taxon>Poaceae</taxon>
        <taxon>BOP clade</taxon>
        <taxon>Oryzoideae</taxon>
        <taxon>Oryzeae</taxon>
        <taxon>Oryzinae</taxon>
        <taxon>Oryza</taxon>
    </lineage>
</organism>
<evidence type="ECO:0000256" key="10">
    <source>
        <dbReference type="ARBA" id="ARBA00023002"/>
    </source>
</evidence>